<evidence type="ECO:0000256" key="5">
    <source>
        <dbReference type="ARBA" id="ARBA00022989"/>
    </source>
</evidence>
<evidence type="ECO:0000256" key="7">
    <source>
        <dbReference type="SAM" id="Phobius"/>
    </source>
</evidence>
<evidence type="ECO:0008006" key="13">
    <source>
        <dbReference type="Google" id="ProtNLM"/>
    </source>
</evidence>
<evidence type="ECO:0000256" key="1">
    <source>
        <dbReference type="ARBA" id="ARBA00004141"/>
    </source>
</evidence>
<dbReference type="InterPro" id="IPR027470">
    <property type="entry name" value="Cation_efflux_CTD"/>
</dbReference>
<keyword evidence="4 7" id="KW-0812">Transmembrane</keyword>
<dbReference type="InterPro" id="IPR050291">
    <property type="entry name" value="CDF_Transporter"/>
</dbReference>
<dbReference type="InterPro" id="IPR058533">
    <property type="entry name" value="Cation_efflux_TM"/>
</dbReference>
<dbReference type="FunFam" id="1.20.1510.10:FF:000006">
    <property type="entry name" value="Divalent cation efflux transporter"/>
    <property type="match status" value="1"/>
</dbReference>
<dbReference type="Pfam" id="PF16916">
    <property type="entry name" value="ZT_dimer"/>
    <property type="match status" value="1"/>
</dbReference>
<evidence type="ECO:0000259" key="10">
    <source>
        <dbReference type="Pfam" id="PF16916"/>
    </source>
</evidence>
<dbReference type="InterPro" id="IPR003731">
    <property type="entry name" value="Di-Nase_FeMo-co_biosynth"/>
</dbReference>
<dbReference type="PANTHER" id="PTHR43840:SF15">
    <property type="entry name" value="MITOCHONDRIAL METAL TRANSPORTER 1-RELATED"/>
    <property type="match status" value="1"/>
</dbReference>
<feature type="domain" description="Cation efflux protein cytoplasmic" evidence="10">
    <location>
        <begin position="209"/>
        <end position="282"/>
    </location>
</feature>
<dbReference type="GO" id="GO:0008324">
    <property type="term" value="F:monoatomic cation transmembrane transporter activity"/>
    <property type="evidence" value="ECO:0007669"/>
    <property type="project" value="InterPro"/>
</dbReference>
<feature type="domain" description="Dinitrogenase iron-molybdenum cofactor biosynthesis" evidence="9">
    <location>
        <begin position="306"/>
        <end position="398"/>
    </location>
</feature>
<dbReference type="Pfam" id="PF01545">
    <property type="entry name" value="Cation_efflux"/>
    <property type="match status" value="1"/>
</dbReference>
<evidence type="ECO:0000256" key="3">
    <source>
        <dbReference type="ARBA" id="ARBA00022448"/>
    </source>
</evidence>
<evidence type="ECO:0000259" key="9">
    <source>
        <dbReference type="Pfam" id="PF02579"/>
    </source>
</evidence>
<comment type="caution">
    <text evidence="11">The sequence shown here is derived from an EMBL/GenBank/DDBJ whole genome shotgun (WGS) entry which is preliminary data.</text>
</comment>
<keyword evidence="5 7" id="KW-1133">Transmembrane helix</keyword>
<proteinExistence type="inferred from homology"/>
<organism evidence="11 12">
    <name type="scientific">Candidatus Portnoybacteria bacterium CG03_land_8_20_14_0_80_41_10</name>
    <dbReference type="NCBI Taxonomy" id="1974808"/>
    <lineage>
        <taxon>Bacteria</taxon>
        <taxon>Candidatus Portnoyibacteriota</taxon>
    </lineage>
</organism>
<evidence type="ECO:0000256" key="2">
    <source>
        <dbReference type="ARBA" id="ARBA00008114"/>
    </source>
</evidence>
<gene>
    <name evidence="11" type="ORF">COS49_01850</name>
</gene>
<dbReference type="SUPFAM" id="SSF53146">
    <property type="entry name" value="Nitrogenase accessory factor-like"/>
    <property type="match status" value="1"/>
</dbReference>
<dbReference type="GO" id="GO:0016020">
    <property type="term" value="C:membrane"/>
    <property type="evidence" value="ECO:0007669"/>
    <property type="project" value="UniProtKB-SubCell"/>
</dbReference>
<evidence type="ECO:0000256" key="4">
    <source>
        <dbReference type="ARBA" id="ARBA00022692"/>
    </source>
</evidence>
<feature type="transmembrane region" description="Helical" evidence="7">
    <location>
        <begin position="110"/>
        <end position="135"/>
    </location>
</feature>
<dbReference type="Gene3D" id="1.20.1510.10">
    <property type="entry name" value="Cation efflux protein transmembrane domain"/>
    <property type="match status" value="1"/>
</dbReference>
<feature type="transmembrane region" description="Helical" evidence="7">
    <location>
        <begin position="12"/>
        <end position="32"/>
    </location>
</feature>
<feature type="transmembrane region" description="Helical" evidence="7">
    <location>
        <begin position="80"/>
        <end position="98"/>
    </location>
</feature>
<dbReference type="Proteomes" id="UP000229894">
    <property type="component" value="Unassembled WGS sequence"/>
</dbReference>
<evidence type="ECO:0000313" key="11">
    <source>
        <dbReference type="EMBL" id="PIV10184.1"/>
    </source>
</evidence>
<dbReference type="SUPFAM" id="SSF161111">
    <property type="entry name" value="Cation efflux protein transmembrane domain-like"/>
    <property type="match status" value="1"/>
</dbReference>
<protein>
    <recommendedName>
        <fullName evidence="13">Cation efflux protein cytoplasmic domain-containing protein</fullName>
    </recommendedName>
</protein>
<dbReference type="NCBIfam" id="TIGR01297">
    <property type="entry name" value="CDF"/>
    <property type="match status" value="1"/>
</dbReference>
<reference evidence="12" key="1">
    <citation type="submission" date="2017-09" db="EMBL/GenBank/DDBJ databases">
        <title>Depth-based differentiation of microbial function through sediment-hosted aquifers and enrichment of novel symbionts in the deep terrestrial subsurface.</title>
        <authorList>
            <person name="Probst A.J."/>
            <person name="Ladd B."/>
            <person name="Jarett J.K."/>
            <person name="Geller-Mcgrath D.E."/>
            <person name="Sieber C.M.K."/>
            <person name="Emerson J.B."/>
            <person name="Anantharaman K."/>
            <person name="Thomas B.C."/>
            <person name="Malmstrom R."/>
            <person name="Stieglmeier M."/>
            <person name="Klingl A."/>
            <person name="Woyke T."/>
            <person name="Ryan C.M."/>
            <person name="Banfield J.F."/>
        </authorList>
    </citation>
    <scope>NUCLEOTIDE SEQUENCE [LARGE SCALE GENOMIC DNA]</scope>
</reference>
<dbReference type="Gene3D" id="3.30.420.130">
    <property type="entry name" value="Dinitrogenase iron-molybdenum cofactor biosynthesis domain"/>
    <property type="match status" value="1"/>
</dbReference>
<dbReference type="Pfam" id="PF02579">
    <property type="entry name" value="Nitro_FeMo-Co"/>
    <property type="match status" value="1"/>
</dbReference>
<feature type="transmembrane region" description="Helical" evidence="7">
    <location>
        <begin position="155"/>
        <end position="174"/>
    </location>
</feature>
<comment type="similarity">
    <text evidence="2">Belongs to the cation diffusion facilitator (CDF) transporter (TC 2.A.4) family.</text>
</comment>
<evidence type="ECO:0000313" key="12">
    <source>
        <dbReference type="Proteomes" id="UP000229894"/>
    </source>
</evidence>
<dbReference type="InterPro" id="IPR036105">
    <property type="entry name" value="DiNase_FeMo-co_biosyn_sf"/>
</dbReference>
<dbReference type="SUPFAM" id="SSF160240">
    <property type="entry name" value="Cation efflux protein cytoplasmic domain-like"/>
    <property type="match status" value="1"/>
</dbReference>
<dbReference type="Gene3D" id="3.30.70.1350">
    <property type="entry name" value="Cation efflux protein, cytoplasmic domain"/>
    <property type="match status" value="1"/>
</dbReference>
<name>A0A2M7BUD7_9BACT</name>
<dbReference type="AlphaFoldDB" id="A0A2M7BUD7"/>
<dbReference type="EMBL" id="PEUX01000038">
    <property type="protein sequence ID" value="PIV10184.1"/>
    <property type="molecule type" value="Genomic_DNA"/>
</dbReference>
<comment type="subcellular location">
    <subcellularLocation>
        <location evidence="1">Membrane</location>
        <topology evidence="1">Multi-pass membrane protein</topology>
    </subcellularLocation>
</comment>
<evidence type="ECO:0000259" key="8">
    <source>
        <dbReference type="Pfam" id="PF01545"/>
    </source>
</evidence>
<dbReference type="PANTHER" id="PTHR43840">
    <property type="entry name" value="MITOCHONDRIAL METAL TRANSPORTER 1-RELATED"/>
    <property type="match status" value="1"/>
</dbReference>
<feature type="transmembrane region" description="Helical" evidence="7">
    <location>
        <begin position="38"/>
        <end position="59"/>
    </location>
</feature>
<accession>A0A2M7BUD7</accession>
<dbReference type="InterPro" id="IPR027469">
    <property type="entry name" value="Cation_efflux_TMD_sf"/>
</dbReference>
<keyword evidence="3" id="KW-0813">Transport</keyword>
<feature type="domain" description="Cation efflux protein transmembrane" evidence="8">
    <location>
        <begin position="13"/>
        <end position="205"/>
    </location>
</feature>
<evidence type="ECO:0000256" key="6">
    <source>
        <dbReference type="ARBA" id="ARBA00023136"/>
    </source>
</evidence>
<sequence length="412" mass="45686">MTEVFKKGQKATMISALLTILLAVIKGIVGLVSGSVVLLADAVHSAADSLSSFAAWFGLKISQKKPTEKFSYGFYKAENLTALLISGFILLAGFLIVQESLSKFFVESKLNIPLVAIGAAVLDAIVMFSIGTYEVKVGRKINSQSLMADGRESRLHLLSSSLVLIGLFSSWLKIPYLEGIMGMAISLFIFQAGLSSVKDSIFALMDVSPEKEKEEKVKKILNGISGIRGFENLKLRKSGPFIFGEVKIKIGKAINVKKAYEISENIEKEIKKGVRSIDSFTVMVLPYEVEKQKICIPIGKDKGINSLMSNHFGRANKFVFINLDKGEIKDYYIKENPYQEREIRAGLNTALFVIREKVDSVITQEMGPISLHTLRDNIVDVYSNTDGQVKEIVKKFIQKKLKPLKEATKEKI</sequence>
<keyword evidence="6 7" id="KW-0472">Membrane</keyword>
<dbReference type="InterPro" id="IPR036837">
    <property type="entry name" value="Cation_efflux_CTD_sf"/>
</dbReference>
<dbReference type="InterPro" id="IPR002524">
    <property type="entry name" value="Cation_efflux"/>
</dbReference>